<keyword evidence="7" id="KW-0695">RNA-directed DNA polymerase</keyword>
<evidence type="ECO:0000259" key="8">
    <source>
        <dbReference type="Pfam" id="PF17917"/>
    </source>
</evidence>
<evidence type="ECO:0000259" key="9">
    <source>
        <dbReference type="Pfam" id="PF17921"/>
    </source>
</evidence>
<dbReference type="Gene3D" id="1.10.340.70">
    <property type="match status" value="1"/>
</dbReference>
<organism evidence="10">
    <name type="scientific">Homalodisca liturata</name>
    <dbReference type="NCBI Taxonomy" id="320908"/>
    <lineage>
        <taxon>Eukaryota</taxon>
        <taxon>Metazoa</taxon>
        <taxon>Ecdysozoa</taxon>
        <taxon>Arthropoda</taxon>
        <taxon>Hexapoda</taxon>
        <taxon>Insecta</taxon>
        <taxon>Pterygota</taxon>
        <taxon>Neoptera</taxon>
        <taxon>Paraneoptera</taxon>
        <taxon>Hemiptera</taxon>
        <taxon>Auchenorrhyncha</taxon>
        <taxon>Membracoidea</taxon>
        <taxon>Cicadellidae</taxon>
        <taxon>Cicadellinae</taxon>
        <taxon>Proconiini</taxon>
        <taxon>Homalodisca</taxon>
    </lineage>
</organism>
<protein>
    <recommendedName>
        <fullName evidence="1">RNA-directed DNA polymerase</fullName>
        <ecNumber evidence="1">2.7.7.49</ecNumber>
    </recommendedName>
</protein>
<dbReference type="Pfam" id="PF17921">
    <property type="entry name" value="Integrase_H2C2"/>
    <property type="match status" value="1"/>
</dbReference>
<reference evidence="10" key="1">
    <citation type="submission" date="2015-11" db="EMBL/GenBank/DDBJ databases">
        <title>De novo transcriptome assembly of four potential Pierce s Disease insect vectors from Arizona vineyards.</title>
        <authorList>
            <person name="Tassone E.E."/>
        </authorList>
    </citation>
    <scope>NUCLEOTIDE SEQUENCE</scope>
</reference>
<dbReference type="SUPFAM" id="SSF56672">
    <property type="entry name" value="DNA/RNA polymerases"/>
    <property type="match status" value="1"/>
</dbReference>
<keyword evidence="2" id="KW-0808">Transferase</keyword>
<dbReference type="FunFam" id="1.10.340.70:FF:000001">
    <property type="entry name" value="Retrovirus-related Pol polyprotein from transposon gypsy-like Protein"/>
    <property type="match status" value="1"/>
</dbReference>
<dbReference type="GO" id="GO:0004519">
    <property type="term" value="F:endonuclease activity"/>
    <property type="evidence" value="ECO:0007669"/>
    <property type="project" value="UniProtKB-KW"/>
</dbReference>
<keyword evidence="5" id="KW-0255">Endonuclease</keyword>
<gene>
    <name evidence="10" type="ORF">g.1717</name>
</gene>
<keyword evidence="3" id="KW-0548">Nucleotidyltransferase</keyword>
<feature type="non-terminal residue" evidence="10">
    <location>
        <position position="1"/>
    </location>
</feature>
<dbReference type="Pfam" id="PF17917">
    <property type="entry name" value="RT_RNaseH"/>
    <property type="match status" value="1"/>
</dbReference>
<evidence type="ECO:0000256" key="3">
    <source>
        <dbReference type="ARBA" id="ARBA00022695"/>
    </source>
</evidence>
<dbReference type="InterPro" id="IPR041588">
    <property type="entry name" value="Integrase_H2C2"/>
</dbReference>
<evidence type="ECO:0000256" key="5">
    <source>
        <dbReference type="ARBA" id="ARBA00022759"/>
    </source>
</evidence>
<evidence type="ECO:0000313" key="10">
    <source>
        <dbReference type="EMBL" id="JAS91354.1"/>
    </source>
</evidence>
<proteinExistence type="predicted"/>
<dbReference type="GO" id="GO:0003964">
    <property type="term" value="F:RNA-directed DNA polymerase activity"/>
    <property type="evidence" value="ECO:0007669"/>
    <property type="project" value="UniProtKB-KW"/>
</dbReference>
<dbReference type="GO" id="GO:0016787">
    <property type="term" value="F:hydrolase activity"/>
    <property type="evidence" value="ECO:0007669"/>
    <property type="project" value="UniProtKB-KW"/>
</dbReference>
<dbReference type="InterPro" id="IPR050951">
    <property type="entry name" value="Retrovirus_Pol_polyprotein"/>
</dbReference>
<evidence type="ECO:0000256" key="2">
    <source>
        <dbReference type="ARBA" id="ARBA00022679"/>
    </source>
</evidence>
<accession>A0A1B6IWN9</accession>
<feature type="domain" description="Integrase zinc-binding" evidence="9">
    <location>
        <begin position="142"/>
        <end position="201"/>
    </location>
</feature>
<keyword evidence="6" id="KW-0378">Hydrolase</keyword>
<dbReference type="PANTHER" id="PTHR37984">
    <property type="entry name" value="PROTEIN CBG26694"/>
    <property type="match status" value="1"/>
</dbReference>
<evidence type="ECO:0000256" key="1">
    <source>
        <dbReference type="ARBA" id="ARBA00012493"/>
    </source>
</evidence>
<dbReference type="InterPro" id="IPR043502">
    <property type="entry name" value="DNA/RNA_pol_sf"/>
</dbReference>
<dbReference type="InterPro" id="IPR041373">
    <property type="entry name" value="RT_RNaseH"/>
</dbReference>
<dbReference type="PANTHER" id="PTHR37984:SF5">
    <property type="entry name" value="PROTEIN NYNRIN-LIKE"/>
    <property type="match status" value="1"/>
</dbReference>
<sequence>LWGRNFTIVVDHHALCWLHKNRDSSGRLARWALKLMEFDYEIRHKQGRLHVVPDTLSRNACEDCKPEDEDKTNEIPMLALNWTDLPKLQGEDEECRRIKDAMLKPEESTATERRMARSFMLEDGVLYRRNVAHIGEKKLLVVPESIRSEILYECHDSPLAGGHLGFTKTFHKLKCRFYWPNMIKDTEKYVKTCLHCQTRKTPKLSPAG</sequence>
<feature type="non-terminal residue" evidence="10">
    <location>
        <position position="208"/>
    </location>
</feature>
<feature type="domain" description="Reverse transcriptase RNase H-like" evidence="8">
    <location>
        <begin position="1"/>
        <end position="38"/>
    </location>
</feature>
<evidence type="ECO:0000256" key="7">
    <source>
        <dbReference type="ARBA" id="ARBA00022918"/>
    </source>
</evidence>
<evidence type="ECO:0000256" key="4">
    <source>
        <dbReference type="ARBA" id="ARBA00022722"/>
    </source>
</evidence>
<dbReference type="AlphaFoldDB" id="A0A1B6IWN9"/>
<keyword evidence="4" id="KW-0540">Nuclease</keyword>
<dbReference type="EMBL" id="GECU01016352">
    <property type="protein sequence ID" value="JAS91354.1"/>
    <property type="molecule type" value="Transcribed_RNA"/>
</dbReference>
<evidence type="ECO:0000256" key="6">
    <source>
        <dbReference type="ARBA" id="ARBA00022801"/>
    </source>
</evidence>
<name>A0A1B6IWN9_9HEMI</name>
<dbReference type="EC" id="2.7.7.49" evidence="1"/>